<dbReference type="Proteomes" id="UP000821837">
    <property type="component" value="Chromosome 11"/>
</dbReference>
<dbReference type="EMBL" id="JABSTV010001247">
    <property type="protein sequence ID" value="KAH7972388.1"/>
    <property type="molecule type" value="Genomic_DNA"/>
</dbReference>
<evidence type="ECO:0000313" key="2">
    <source>
        <dbReference type="EMBL" id="KAH7972388.1"/>
    </source>
</evidence>
<reference evidence="1" key="2">
    <citation type="submission" date="2021-09" db="EMBL/GenBank/DDBJ databases">
        <authorList>
            <person name="Jia N."/>
            <person name="Wang J."/>
            <person name="Shi W."/>
            <person name="Du L."/>
            <person name="Sun Y."/>
            <person name="Zhan W."/>
            <person name="Jiang J."/>
            <person name="Wang Q."/>
            <person name="Zhang B."/>
            <person name="Ji P."/>
            <person name="Sakyi L.B."/>
            <person name="Cui X."/>
            <person name="Yuan T."/>
            <person name="Jiang B."/>
            <person name="Yang W."/>
            <person name="Lam T.T.-Y."/>
            <person name="Chang Q."/>
            <person name="Ding S."/>
            <person name="Wang X."/>
            <person name="Zhu J."/>
            <person name="Ruan X."/>
            <person name="Zhao L."/>
            <person name="Wei J."/>
            <person name="Que T."/>
            <person name="Du C."/>
            <person name="Cheng J."/>
            <person name="Dai P."/>
            <person name="Han X."/>
            <person name="Huang E."/>
            <person name="Gao Y."/>
            <person name="Liu J."/>
            <person name="Shao H."/>
            <person name="Ye R."/>
            <person name="Li L."/>
            <person name="Wei W."/>
            <person name="Wang X."/>
            <person name="Wang C."/>
            <person name="Huo Q."/>
            <person name="Li W."/>
            <person name="Guo W."/>
            <person name="Chen H."/>
            <person name="Chen S."/>
            <person name="Zhou L."/>
            <person name="Zhou L."/>
            <person name="Ni X."/>
            <person name="Tian J."/>
            <person name="Zhou Y."/>
            <person name="Sheng Y."/>
            <person name="Liu T."/>
            <person name="Pan Y."/>
            <person name="Xia L."/>
            <person name="Li J."/>
            <person name="Zhao F."/>
            <person name="Cao W."/>
        </authorList>
    </citation>
    <scope>NUCLEOTIDE SEQUENCE</scope>
    <source>
        <strain evidence="1">Rsan-2018</strain>
        <tissue evidence="1">Larvae</tissue>
    </source>
</reference>
<dbReference type="AlphaFoldDB" id="A0A9D4QAI8"/>
<evidence type="ECO:0000313" key="3">
    <source>
        <dbReference type="Proteomes" id="UP000821837"/>
    </source>
</evidence>
<evidence type="ECO:0000313" key="1">
    <source>
        <dbReference type="EMBL" id="KAH7972387.1"/>
    </source>
</evidence>
<name>A0A9D4QAI8_RHISA</name>
<gene>
    <name evidence="1" type="ORF">HPB52_011590</name>
    <name evidence="2" type="ORF">HPB52_011591</name>
</gene>
<sequence length="98" mass="11214">MNRLIDGLLVDVEDHDNRSKVRNPKAPSSALKNIIDEINNCGVKFEVWQDERKGMSFTSLTGGEMKRLLKLLPDNCLAIYPFEQKKRLLFFGNSLTKC</sequence>
<accession>A0A9D4QAI8</accession>
<organism evidence="1 3">
    <name type="scientific">Rhipicephalus sanguineus</name>
    <name type="common">Brown dog tick</name>
    <name type="synonym">Ixodes sanguineus</name>
    <dbReference type="NCBI Taxonomy" id="34632"/>
    <lineage>
        <taxon>Eukaryota</taxon>
        <taxon>Metazoa</taxon>
        <taxon>Ecdysozoa</taxon>
        <taxon>Arthropoda</taxon>
        <taxon>Chelicerata</taxon>
        <taxon>Arachnida</taxon>
        <taxon>Acari</taxon>
        <taxon>Parasitiformes</taxon>
        <taxon>Ixodida</taxon>
        <taxon>Ixodoidea</taxon>
        <taxon>Ixodidae</taxon>
        <taxon>Rhipicephalinae</taxon>
        <taxon>Rhipicephalus</taxon>
        <taxon>Rhipicephalus</taxon>
    </lineage>
</organism>
<keyword evidence="3" id="KW-1185">Reference proteome</keyword>
<dbReference type="EMBL" id="JABSTV010001247">
    <property type="protein sequence ID" value="KAH7972387.1"/>
    <property type="molecule type" value="Genomic_DNA"/>
</dbReference>
<protein>
    <submittedName>
        <fullName evidence="1">Uncharacterized protein</fullName>
    </submittedName>
</protein>
<proteinExistence type="predicted"/>
<comment type="caution">
    <text evidence="1">The sequence shown here is derived from an EMBL/GenBank/DDBJ whole genome shotgun (WGS) entry which is preliminary data.</text>
</comment>
<reference evidence="1" key="1">
    <citation type="journal article" date="2020" name="Cell">
        <title>Large-Scale Comparative Analyses of Tick Genomes Elucidate Their Genetic Diversity and Vector Capacities.</title>
        <authorList>
            <consortium name="Tick Genome and Microbiome Consortium (TIGMIC)"/>
            <person name="Jia N."/>
            <person name="Wang J."/>
            <person name="Shi W."/>
            <person name="Du L."/>
            <person name="Sun Y."/>
            <person name="Zhan W."/>
            <person name="Jiang J.F."/>
            <person name="Wang Q."/>
            <person name="Zhang B."/>
            <person name="Ji P."/>
            <person name="Bell-Sakyi L."/>
            <person name="Cui X.M."/>
            <person name="Yuan T.T."/>
            <person name="Jiang B.G."/>
            <person name="Yang W.F."/>
            <person name="Lam T.T."/>
            <person name="Chang Q.C."/>
            <person name="Ding S.J."/>
            <person name="Wang X.J."/>
            <person name="Zhu J.G."/>
            <person name="Ruan X.D."/>
            <person name="Zhao L."/>
            <person name="Wei J.T."/>
            <person name="Ye R.Z."/>
            <person name="Que T.C."/>
            <person name="Du C.H."/>
            <person name="Zhou Y.H."/>
            <person name="Cheng J.X."/>
            <person name="Dai P.F."/>
            <person name="Guo W.B."/>
            <person name="Han X.H."/>
            <person name="Huang E.J."/>
            <person name="Li L.F."/>
            <person name="Wei W."/>
            <person name="Gao Y.C."/>
            <person name="Liu J.Z."/>
            <person name="Shao H.Z."/>
            <person name="Wang X."/>
            <person name="Wang C.C."/>
            <person name="Yang T.C."/>
            <person name="Huo Q.B."/>
            <person name="Li W."/>
            <person name="Chen H.Y."/>
            <person name="Chen S.E."/>
            <person name="Zhou L.G."/>
            <person name="Ni X.B."/>
            <person name="Tian J.H."/>
            <person name="Sheng Y."/>
            <person name="Liu T."/>
            <person name="Pan Y.S."/>
            <person name="Xia L.Y."/>
            <person name="Li J."/>
            <person name="Zhao F."/>
            <person name="Cao W.C."/>
        </authorList>
    </citation>
    <scope>NUCLEOTIDE SEQUENCE</scope>
    <source>
        <strain evidence="1">Rsan-2018</strain>
    </source>
</reference>